<comment type="subunit">
    <text evidence="3">Part of the 50S ribosomal subunit. Forms a cluster with proteins L3 and L19. In the 70S ribosome, L14 and L19 interact and together make contacts with the 16S rRNA in bridges B5 and B8.</text>
</comment>
<evidence type="ECO:0000313" key="6">
    <source>
        <dbReference type="EMBL" id="GBR72344.1"/>
    </source>
</evidence>
<dbReference type="InterPro" id="IPR036853">
    <property type="entry name" value="Ribosomal_uL14_sf"/>
</dbReference>
<organism evidence="6 7">
    <name type="scientific">Candidatus Termititenax spirochaetophilus</name>
    <dbReference type="NCBI Taxonomy" id="2218522"/>
    <lineage>
        <taxon>Bacteria</taxon>
        <taxon>Bacillati</taxon>
        <taxon>Candidatus Margulisiibacteriota</taxon>
        <taxon>Candidatus Termititenacia</taxon>
        <taxon>Candidatus Termititenacales</taxon>
        <taxon>Candidatus Termititenacaceae</taxon>
        <taxon>Candidatus Termititenax</taxon>
    </lineage>
</organism>
<comment type="similarity">
    <text evidence="3 4">Belongs to the universal ribosomal protein uL14 family.</text>
</comment>
<accession>A0A388T872</accession>
<dbReference type="AlphaFoldDB" id="A0A388T872"/>
<reference evidence="6 7" key="1">
    <citation type="journal article" date="2019" name="ISME J.">
        <title>Genome analyses of uncultured TG2/ZB3 bacteria in 'Margulisbacteria' specifically attached to ectosymbiotic spirochetes of protists in the termite gut.</title>
        <authorList>
            <person name="Utami Y.D."/>
            <person name="Kuwahara H."/>
            <person name="Igai K."/>
            <person name="Murakami T."/>
            <person name="Sugaya K."/>
            <person name="Morikawa T."/>
            <person name="Nagura Y."/>
            <person name="Yuki M."/>
            <person name="Deevong P."/>
            <person name="Inoue T."/>
            <person name="Kihara K."/>
            <person name="Lo N."/>
            <person name="Yamada A."/>
            <person name="Ohkuma M."/>
            <person name="Hongoh Y."/>
        </authorList>
    </citation>
    <scope>NUCLEOTIDE SEQUENCE [LARGE SCALE GENOMIC DNA]</scope>
    <source>
        <strain evidence="6">HsPyr-01</strain>
    </source>
</reference>
<keyword evidence="1 3" id="KW-0689">Ribosomal protein</keyword>
<protein>
    <recommendedName>
        <fullName evidence="3">Large ribosomal subunit protein uL14</fullName>
    </recommendedName>
</protein>
<evidence type="ECO:0000256" key="3">
    <source>
        <dbReference type="HAMAP-Rule" id="MF_01367"/>
    </source>
</evidence>
<evidence type="ECO:0000256" key="4">
    <source>
        <dbReference type="RuleBase" id="RU003949"/>
    </source>
</evidence>
<dbReference type="GO" id="GO:0003735">
    <property type="term" value="F:structural constituent of ribosome"/>
    <property type="evidence" value="ECO:0007669"/>
    <property type="project" value="InterPro"/>
</dbReference>
<dbReference type="GO" id="GO:0022625">
    <property type="term" value="C:cytosolic large ribosomal subunit"/>
    <property type="evidence" value="ECO:0007669"/>
    <property type="project" value="TreeGrafter"/>
</dbReference>
<dbReference type="CDD" id="cd00337">
    <property type="entry name" value="Ribosomal_uL14"/>
    <property type="match status" value="1"/>
</dbReference>
<dbReference type="PANTHER" id="PTHR11761:SF3">
    <property type="entry name" value="LARGE RIBOSOMAL SUBUNIT PROTEIN UL14M"/>
    <property type="match status" value="1"/>
</dbReference>
<dbReference type="PANTHER" id="PTHR11761">
    <property type="entry name" value="50S/60S RIBOSOMAL PROTEIN L14/L23"/>
    <property type="match status" value="1"/>
</dbReference>
<evidence type="ECO:0000256" key="5">
    <source>
        <dbReference type="RuleBase" id="RU003950"/>
    </source>
</evidence>
<dbReference type="InterPro" id="IPR000218">
    <property type="entry name" value="Ribosomal_uL14"/>
</dbReference>
<evidence type="ECO:0000256" key="2">
    <source>
        <dbReference type="ARBA" id="ARBA00023274"/>
    </source>
</evidence>
<evidence type="ECO:0000313" key="7">
    <source>
        <dbReference type="Proteomes" id="UP000276170"/>
    </source>
</evidence>
<dbReference type="SUPFAM" id="SSF50193">
    <property type="entry name" value="Ribosomal protein L14"/>
    <property type="match status" value="1"/>
</dbReference>
<keyword evidence="3 5" id="KW-0699">rRNA-binding</keyword>
<dbReference type="PROSITE" id="PS00049">
    <property type="entry name" value="RIBOSOMAL_L14"/>
    <property type="match status" value="1"/>
</dbReference>
<dbReference type="GO" id="GO:0006412">
    <property type="term" value="P:translation"/>
    <property type="evidence" value="ECO:0007669"/>
    <property type="project" value="UniProtKB-UniRule"/>
</dbReference>
<dbReference type="Gene3D" id="2.40.150.20">
    <property type="entry name" value="Ribosomal protein L14"/>
    <property type="match status" value="1"/>
</dbReference>
<sequence>MLQRESRMVVADNSGAREALIMHIPGNSNQKEVTVGAIVTVVIKKASVGMTVKKAEVQKAVVVRTKRALRRPDGSYLRFDDNACVIIDPKTKEPKGTRIFGPVARELKDKGYAKIISRASEVL</sequence>
<dbReference type="HAMAP" id="MF_01367">
    <property type="entry name" value="Ribosomal_uL14"/>
    <property type="match status" value="1"/>
</dbReference>
<dbReference type="Proteomes" id="UP000276170">
    <property type="component" value="Unassembled WGS sequence"/>
</dbReference>
<keyword evidence="3 5" id="KW-0694">RNA-binding</keyword>
<dbReference type="Pfam" id="PF00238">
    <property type="entry name" value="Ribosomal_L14"/>
    <property type="match status" value="1"/>
</dbReference>
<dbReference type="InterPro" id="IPR005745">
    <property type="entry name" value="Ribosomal_uL14_bac-type"/>
</dbReference>
<dbReference type="InterPro" id="IPR019972">
    <property type="entry name" value="Ribosomal_uL14_CS"/>
</dbReference>
<proteinExistence type="inferred from homology"/>
<keyword evidence="7" id="KW-1185">Reference proteome</keyword>
<comment type="function">
    <text evidence="3 5">Binds to 23S rRNA. Forms part of two intersubunit bridges in the 70S ribosome.</text>
</comment>
<dbReference type="GO" id="GO:0070180">
    <property type="term" value="F:large ribosomal subunit rRNA binding"/>
    <property type="evidence" value="ECO:0007669"/>
    <property type="project" value="TreeGrafter"/>
</dbReference>
<gene>
    <name evidence="3 6" type="primary">rplN</name>
    <name evidence="6" type="ORF">HP1_067</name>
</gene>
<name>A0A388T872_9BACT</name>
<evidence type="ECO:0000256" key="1">
    <source>
        <dbReference type="ARBA" id="ARBA00022980"/>
    </source>
</evidence>
<keyword evidence="2 3" id="KW-0687">Ribonucleoprotein</keyword>
<dbReference type="NCBIfam" id="TIGR01067">
    <property type="entry name" value="rplN_bact"/>
    <property type="match status" value="1"/>
</dbReference>
<dbReference type="EMBL" id="BGZM01000007">
    <property type="protein sequence ID" value="GBR72344.1"/>
    <property type="molecule type" value="Genomic_DNA"/>
</dbReference>
<comment type="caution">
    <text evidence="6">The sequence shown here is derived from an EMBL/GenBank/DDBJ whole genome shotgun (WGS) entry which is preliminary data.</text>
</comment>
<dbReference type="SMART" id="SM01374">
    <property type="entry name" value="Ribosomal_L14"/>
    <property type="match status" value="1"/>
</dbReference>